<evidence type="ECO:0000313" key="2">
    <source>
        <dbReference type="Proteomes" id="UP001497482"/>
    </source>
</evidence>
<dbReference type="Proteomes" id="UP001497482">
    <property type="component" value="Chromosome 7"/>
</dbReference>
<organism evidence="1 2">
    <name type="scientific">Knipowitschia caucasica</name>
    <name type="common">Caucasian dwarf goby</name>
    <name type="synonym">Pomatoschistus caucasicus</name>
    <dbReference type="NCBI Taxonomy" id="637954"/>
    <lineage>
        <taxon>Eukaryota</taxon>
        <taxon>Metazoa</taxon>
        <taxon>Chordata</taxon>
        <taxon>Craniata</taxon>
        <taxon>Vertebrata</taxon>
        <taxon>Euteleostomi</taxon>
        <taxon>Actinopterygii</taxon>
        <taxon>Neopterygii</taxon>
        <taxon>Teleostei</taxon>
        <taxon>Neoteleostei</taxon>
        <taxon>Acanthomorphata</taxon>
        <taxon>Gobiaria</taxon>
        <taxon>Gobiiformes</taxon>
        <taxon>Gobioidei</taxon>
        <taxon>Gobiidae</taxon>
        <taxon>Gobiinae</taxon>
        <taxon>Knipowitschia</taxon>
    </lineage>
</organism>
<gene>
    <name evidence="1" type="ORF">KC01_LOCUS37762</name>
</gene>
<accession>A0AAV2MD83</accession>
<dbReference type="AlphaFoldDB" id="A0AAV2MD83"/>
<name>A0AAV2MD83_KNICA</name>
<reference evidence="1 2" key="1">
    <citation type="submission" date="2024-04" db="EMBL/GenBank/DDBJ databases">
        <authorList>
            <person name="Waldvogel A.-M."/>
            <person name="Schoenle A."/>
        </authorList>
    </citation>
    <scope>NUCLEOTIDE SEQUENCE [LARGE SCALE GENOMIC DNA]</scope>
</reference>
<protein>
    <submittedName>
        <fullName evidence="1">Uncharacterized protein</fullName>
    </submittedName>
</protein>
<evidence type="ECO:0000313" key="1">
    <source>
        <dbReference type="EMBL" id="CAL1611324.1"/>
    </source>
</evidence>
<dbReference type="EMBL" id="OZ035829">
    <property type="protein sequence ID" value="CAL1611324.1"/>
    <property type="molecule type" value="Genomic_DNA"/>
</dbReference>
<sequence length="115" mass="12683">MLWNEHELVPSEALLQPPQLRGVPPWPLIRRSPEEEAADARRGASTMGLYGAAWGPEPIVESPPGASNVVWCCSQGLMESPHGLDPGGKVYPGAKTWLIKPTLGPKTWWWSLFRT</sequence>
<keyword evidence="2" id="KW-1185">Reference proteome</keyword>
<proteinExistence type="predicted"/>